<dbReference type="PROSITE" id="PS50206">
    <property type="entry name" value="RHODANESE_3"/>
    <property type="match status" value="1"/>
</dbReference>
<reference evidence="2" key="1">
    <citation type="submission" date="2020-07" db="EMBL/GenBank/DDBJ databases">
        <title>Huge and variable diversity of episymbiotic CPR bacteria and DPANN archaea in groundwater ecosystems.</title>
        <authorList>
            <person name="He C.Y."/>
            <person name="Keren R."/>
            <person name="Whittaker M."/>
            <person name="Farag I.F."/>
            <person name="Doudna J."/>
            <person name="Cate J.H.D."/>
            <person name="Banfield J.F."/>
        </authorList>
    </citation>
    <scope>NUCLEOTIDE SEQUENCE</scope>
    <source>
        <strain evidence="2">NC_groundwater_1813_Pr3_B-0.1um_71_17</strain>
    </source>
</reference>
<dbReference type="AlphaFoldDB" id="A0A933SE65"/>
<feature type="domain" description="Rhodanese" evidence="1">
    <location>
        <begin position="40"/>
        <end position="130"/>
    </location>
</feature>
<gene>
    <name evidence="2" type="ORF">HZA61_11395</name>
</gene>
<dbReference type="PANTHER" id="PTHR44086:SF13">
    <property type="entry name" value="THIOSULFATE SULFURTRANSFERASE PSPE"/>
    <property type="match status" value="1"/>
</dbReference>
<dbReference type="Gene3D" id="3.40.250.10">
    <property type="entry name" value="Rhodanese-like domain"/>
    <property type="match status" value="1"/>
</dbReference>
<dbReference type="InterPro" id="IPR036873">
    <property type="entry name" value="Rhodanese-like_dom_sf"/>
</dbReference>
<dbReference type="PROSITE" id="PS50007">
    <property type="entry name" value="PIPLC_X_DOMAIN"/>
    <property type="match status" value="1"/>
</dbReference>
<dbReference type="EMBL" id="JACRIW010000081">
    <property type="protein sequence ID" value="MBI5170085.1"/>
    <property type="molecule type" value="Genomic_DNA"/>
</dbReference>
<accession>A0A933SE65</accession>
<dbReference type="CDD" id="cd00158">
    <property type="entry name" value="RHOD"/>
    <property type="match status" value="1"/>
</dbReference>
<proteinExistence type="predicted"/>
<organism evidence="2 3">
    <name type="scientific">Eiseniibacteriota bacterium</name>
    <dbReference type="NCBI Taxonomy" id="2212470"/>
    <lineage>
        <taxon>Bacteria</taxon>
        <taxon>Candidatus Eiseniibacteriota</taxon>
    </lineage>
</organism>
<dbReference type="InterPro" id="IPR001763">
    <property type="entry name" value="Rhodanese-like_dom"/>
</dbReference>
<dbReference type="SMART" id="SM00450">
    <property type="entry name" value="RHOD"/>
    <property type="match status" value="1"/>
</dbReference>
<evidence type="ECO:0000313" key="2">
    <source>
        <dbReference type="EMBL" id="MBI5170085.1"/>
    </source>
</evidence>
<evidence type="ECO:0000313" key="3">
    <source>
        <dbReference type="Proteomes" id="UP000696931"/>
    </source>
</evidence>
<dbReference type="Proteomes" id="UP000696931">
    <property type="component" value="Unassembled WGS sequence"/>
</dbReference>
<name>A0A933SE65_UNCEI</name>
<sequence length="135" mass="14920">MTETPTTKPAHNPGFLALVEDAKQRVRTLSIEEFIAKLQAGERYVLVDTREDREWDAGHLPSAHHLGKGVIERDVETAIPDKDTPIVAYCGGGFRSVLVADNLQKMGYTNVLSLDGGWRGWNERGLPVVTPEARP</sequence>
<dbReference type="GO" id="GO:0004792">
    <property type="term" value="F:thiosulfate-cyanide sulfurtransferase activity"/>
    <property type="evidence" value="ECO:0007669"/>
    <property type="project" value="TreeGrafter"/>
</dbReference>
<comment type="caution">
    <text evidence="2">The sequence shown here is derived from an EMBL/GenBank/DDBJ whole genome shotgun (WGS) entry which is preliminary data.</text>
</comment>
<protein>
    <submittedName>
        <fullName evidence="2">Sulfurtransferase</fullName>
    </submittedName>
</protein>
<dbReference type="SUPFAM" id="SSF52821">
    <property type="entry name" value="Rhodanese/Cell cycle control phosphatase"/>
    <property type="match status" value="1"/>
</dbReference>
<dbReference type="Pfam" id="PF00581">
    <property type="entry name" value="Rhodanese"/>
    <property type="match status" value="1"/>
</dbReference>
<dbReference type="PANTHER" id="PTHR44086">
    <property type="entry name" value="THIOSULFATE SULFURTRANSFERASE RDL2, MITOCHONDRIAL-RELATED"/>
    <property type="match status" value="1"/>
</dbReference>
<evidence type="ECO:0000259" key="1">
    <source>
        <dbReference type="PROSITE" id="PS50206"/>
    </source>
</evidence>